<protein>
    <submittedName>
        <fullName evidence="2">VanZ family protein</fullName>
    </submittedName>
</protein>
<organism evidence="2">
    <name type="scientific">Mesorhizobium sp. WSM2240</name>
    <dbReference type="NCBI Taxonomy" id="3228851"/>
    <lineage>
        <taxon>Bacteria</taxon>
        <taxon>Pseudomonadati</taxon>
        <taxon>Pseudomonadota</taxon>
        <taxon>Alphaproteobacteria</taxon>
        <taxon>Hyphomicrobiales</taxon>
        <taxon>Phyllobacteriaceae</taxon>
        <taxon>Mesorhizobium</taxon>
    </lineage>
</organism>
<feature type="transmembrane region" description="Helical" evidence="1">
    <location>
        <begin position="39"/>
        <end position="58"/>
    </location>
</feature>
<keyword evidence="1" id="KW-0472">Membrane</keyword>
<feature type="transmembrane region" description="Helical" evidence="1">
    <location>
        <begin position="65"/>
        <end position="84"/>
    </location>
</feature>
<dbReference type="RefSeq" id="WP_353646461.1">
    <property type="nucleotide sequence ID" value="NZ_CP159256.1"/>
</dbReference>
<keyword evidence="2" id="KW-0614">Plasmid</keyword>
<dbReference type="AlphaFoldDB" id="A0AAU8CZJ1"/>
<evidence type="ECO:0000313" key="2">
    <source>
        <dbReference type="EMBL" id="XCG52253.1"/>
    </source>
</evidence>
<sequence length="118" mass="12581">MSQLARKIRTQCRTAGWLLLGAIVAASVLPMVFRPLSGLAPGVERAIAFLALGFLFGVGYFRNWMLVLCVLTVGAFAIETLQLLTPDRHATLLDALLKASGSAIGAFAGRLVINRGLL</sequence>
<gene>
    <name evidence="2" type="ORF">ABVK50_32740</name>
</gene>
<name>A0AAU8CZJ1_9HYPH</name>
<dbReference type="EMBL" id="CP159256">
    <property type="protein sequence ID" value="XCG52253.1"/>
    <property type="molecule type" value="Genomic_DNA"/>
</dbReference>
<reference evidence="2" key="1">
    <citation type="submission" date="2024-06" db="EMBL/GenBank/DDBJ databases">
        <title>Mesorhizobium karijinii sp. nov., a symbiont of the iconic Swainsona formosa from arid Australia.</title>
        <authorList>
            <person name="Hill Y.J."/>
            <person name="Watkin E.L.J."/>
            <person name="O'Hara G.W."/>
            <person name="Terpolilli J."/>
            <person name="Tye M.L."/>
            <person name="Kohlmeier M.G."/>
        </authorList>
    </citation>
    <scope>NUCLEOTIDE SEQUENCE</scope>
    <source>
        <strain evidence="2">WSM2240</strain>
        <plasmid evidence="2">pMk2240A</plasmid>
    </source>
</reference>
<keyword evidence="1" id="KW-0812">Transmembrane</keyword>
<geneLocation type="plasmid" evidence="2">
    <name>pMk2240A</name>
</geneLocation>
<keyword evidence="1" id="KW-1133">Transmembrane helix</keyword>
<proteinExistence type="predicted"/>
<accession>A0AAU8CZJ1</accession>
<feature type="transmembrane region" description="Helical" evidence="1">
    <location>
        <begin position="12"/>
        <end position="33"/>
    </location>
</feature>
<evidence type="ECO:0000256" key="1">
    <source>
        <dbReference type="SAM" id="Phobius"/>
    </source>
</evidence>